<protein>
    <submittedName>
        <fullName evidence="3">Sporulation related domain-containing protein</fullName>
    </submittedName>
</protein>
<dbReference type="PROSITE" id="PS51257">
    <property type="entry name" value="PROKAR_LIPOPROTEIN"/>
    <property type="match status" value="1"/>
</dbReference>
<keyword evidence="4" id="KW-1185">Reference proteome</keyword>
<dbReference type="SUPFAM" id="SSF110997">
    <property type="entry name" value="Sporulation related repeat"/>
    <property type="match status" value="1"/>
</dbReference>
<dbReference type="OrthoDB" id="7338235at2"/>
<name>A0A1N7Q5K5_9PROT</name>
<reference evidence="3 4" key="1">
    <citation type="submission" date="2017-01" db="EMBL/GenBank/DDBJ databases">
        <authorList>
            <person name="Mah S.A."/>
            <person name="Swanson W.J."/>
            <person name="Moy G.W."/>
            <person name="Vacquier V.D."/>
        </authorList>
    </citation>
    <scope>NUCLEOTIDE SEQUENCE [LARGE SCALE GENOMIC DNA]</scope>
    <source>
        <strain evidence="3 4">DSM 11589</strain>
    </source>
</reference>
<accession>A0A1N7Q5K5</accession>
<feature type="compositionally biased region" description="Pro residues" evidence="1">
    <location>
        <begin position="261"/>
        <end position="270"/>
    </location>
</feature>
<proteinExistence type="predicted"/>
<gene>
    <name evidence="3" type="ORF">SAMN05421779_1111</name>
</gene>
<sequence>MRQDRLVKPMRAAFTASLLMAGTVMLSGCLQTLPILEAGQGLQSTQPNGQYYINQAMAGLALGDYRYAEQMSDQALAAEPANPVALLAAGAIYQKTNRQGEARSAYQAAASVPNGVSIPGDLWGLNGTYPVRDIARHALAQIDGQSLNTSTPVAVPLAPMAVGNAMGRHAILKALRDRNLITPEEYEPRRSAPVPSTMRGPVPSVDEVADRLEQLSQAYATRNMSAEQHAAEREVILDSLVPDPSGHTDDGLGVTSRKAVPTPPKPPEAAKPPAENKPAEAKKPEPPSGSDVGVQNPNAVLRSGRDPLQIIPYDGKTVNGGGASVQLATFHSRDGAMKGWENLKNKFPDLKSLQPRISTDSDGEQGTIFRLNAGPLPDMEAAKALCGKLKEQFCEAVMLGG</sequence>
<dbReference type="AlphaFoldDB" id="A0A1N7Q5K5"/>
<dbReference type="GO" id="GO:0042834">
    <property type="term" value="F:peptidoglycan binding"/>
    <property type="evidence" value="ECO:0007669"/>
    <property type="project" value="InterPro"/>
</dbReference>
<dbReference type="Gene3D" id="3.30.70.1070">
    <property type="entry name" value="Sporulation related repeat"/>
    <property type="match status" value="1"/>
</dbReference>
<dbReference type="STRING" id="80876.SAMN05421779_1111"/>
<evidence type="ECO:0000313" key="3">
    <source>
        <dbReference type="EMBL" id="SIT18148.1"/>
    </source>
</evidence>
<dbReference type="Pfam" id="PF05036">
    <property type="entry name" value="SPOR"/>
    <property type="match status" value="1"/>
</dbReference>
<dbReference type="SUPFAM" id="SSF48452">
    <property type="entry name" value="TPR-like"/>
    <property type="match status" value="1"/>
</dbReference>
<dbReference type="EMBL" id="FTOA01000011">
    <property type="protein sequence ID" value="SIT18148.1"/>
    <property type="molecule type" value="Genomic_DNA"/>
</dbReference>
<dbReference type="Gene3D" id="1.25.40.10">
    <property type="entry name" value="Tetratricopeptide repeat domain"/>
    <property type="match status" value="1"/>
</dbReference>
<dbReference type="PROSITE" id="PS51724">
    <property type="entry name" value="SPOR"/>
    <property type="match status" value="1"/>
</dbReference>
<dbReference type="InterPro" id="IPR036680">
    <property type="entry name" value="SPOR-like_sf"/>
</dbReference>
<dbReference type="InterPro" id="IPR011990">
    <property type="entry name" value="TPR-like_helical_dom_sf"/>
</dbReference>
<feature type="region of interest" description="Disordered" evidence="1">
    <location>
        <begin position="240"/>
        <end position="305"/>
    </location>
</feature>
<feature type="region of interest" description="Disordered" evidence="1">
    <location>
        <begin position="183"/>
        <end position="203"/>
    </location>
</feature>
<organism evidence="3 4">
    <name type="scientific">Insolitispirillum peregrinum</name>
    <dbReference type="NCBI Taxonomy" id="80876"/>
    <lineage>
        <taxon>Bacteria</taxon>
        <taxon>Pseudomonadati</taxon>
        <taxon>Pseudomonadota</taxon>
        <taxon>Alphaproteobacteria</taxon>
        <taxon>Rhodospirillales</taxon>
        <taxon>Novispirillaceae</taxon>
        <taxon>Insolitispirillum</taxon>
    </lineage>
</organism>
<dbReference type="Proteomes" id="UP000185678">
    <property type="component" value="Unassembled WGS sequence"/>
</dbReference>
<evidence type="ECO:0000256" key="1">
    <source>
        <dbReference type="SAM" id="MobiDB-lite"/>
    </source>
</evidence>
<feature type="domain" description="SPOR" evidence="2">
    <location>
        <begin position="317"/>
        <end position="401"/>
    </location>
</feature>
<evidence type="ECO:0000259" key="2">
    <source>
        <dbReference type="PROSITE" id="PS51724"/>
    </source>
</evidence>
<dbReference type="InterPro" id="IPR007730">
    <property type="entry name" value="SPOR-like_dom"/>
</dbReference>
<evidence type="ECO:0000313" key="4">
    <source>
        <dbReference type="Proteomes" id="UP000185678"/>
    </source>
</evidence>